<dbReference type="InterPro" id="IPR000504">
    <property type="entry name" value="RRM_dom"/>
</dbReference>
<accession>A0A564ZII9</accession>
<dbReference type="PANTHER" id="PTHR48025">
    <property type="entry name" value="OS02G0815200 PROTEIN"/>
    <property type="match status" value="1"/>
</dbReference>
<dbReference type="Gene3D" id="3.30.70.330">
    <property type="match status" value="1"/>
</dbReference>
<dbReference type="InterPro" id="IPR012677">
    <property type="entry name" value="Nucleotide-bd_a/b_plait_sf"/>
</dbReference>
<dbReference type="CDD" id="cd21608">
    <property type="entry name" value="RRM2_NsCP33_like"/>
    <property type="match status" value="1"/>
</dbReference>
<dbReference type="SMART" id="SM00360">
    <property type="entry name" value="RRM"/>
    <property type="match status" value="1"/>
</dbReference>
<dbReference type="InterPro" id="IPR035979">
    <property type="entry name" value="RBD_domain_sf"/>
</dbReference>
<dbReference type="InterPro" id="IPR048289">
    <property type="entry name" value="RRM2_NsCP33-like"/>
</dbReference>
<dbReference type="PANTHER" id="PTHR48025:SF1">
    <property type="entry name" value="RRM DOMAIN-CONTAINING PROTEIN"/>
    <property type="match status" value="1"/>
</dbReference>
<evidence type="ECO:0000256" key="2">
    <source>
        <dbReference type="ARBA" id="ARBA00022884"/>
    </source>
</evidence>
<dbReference type="Proteomes" id="UP000334340">
    <property type="component" value="Unassembled WGS sequence"/>
</dbReference>
<feature type="region of interest" description="Disordered" evidence="3">
    <location>
        <begin position="68"/>
        <end position="109"/>
    </location>
</feature>
<dbReference type="AlphaFoldDB" id="A0A564ZII9"/>
<dbReference type="PROSITE" id="PS50102">
    <property type="entry name" value="RRM"/>
    <property type="match status" value="1"/>
</dbReference>
<dbReference type="EMBL" id="CABIKM010000016">
    <property type="protein sequence ID" value="VUZ84707.1"/>
    <property type="molecule type" value="Genomic_DNA"/>
</dbReference>
<feature type="domain" description="RRM" evidence="4">
    <location>
        <begin position="3"/>
        <end position="82"/>
    </location>
</feature>
<name>A0A564ZII9_9BACT</name>
<dbReference type="Pfam" id="PF00076">
    <property type="entry name" value="RRM_1"/>
    <property type="match status" value="1"/>
</dbReference>
<evidence type="ECO:0000313" key="6">
    <source>
        <dbReference type="Proteomes" id="UP000334340"/>
    </source>
</evidence>
<organism evidence="5 6">
    <name type="scientific">Candidatus Methylomirabilis lanthanidiphila</name>
    <dbReference type="NCBI Taxonomy" id="2211376"/>
    <lineage>
        <taxon>Bacteria</taxon>
        <taxon>Candidatus Methylomirabilota</taxon>
        <taxon>Candidatus Methylomirabilia</taxon>
        <taxon>Candidatus Methylomirabilales</taxon>
        <taxon>Candidatus Methylomirabilaceae</taxon>
        <taxon>Candidatus Methylomirabilis</taxon>
    </lineage>
</organism>
<evidence type="ECO:0000256" key="1">
    <source>
        <dbReference type="ARBA" id="ARBA00022737"/>
    </source>
</evidence>
<evidence type="ECO:0000256" key="3">
    <source>
        <dbReference type="SAM" id="MobiDB-lite"/>
    </source>
</evidence>
<reference evidence="5 6" key="1">
    <citation type="submission" date="2019-07" db="EMBL/GenBank/DDBJ databases">
        <authorList>
            <person name="Cremers G."/>
        </authorList>
    </citation>
    <scope>NUCLEOTIDE SEQUENCE [LARGE SCALE GENOMIC DNA]</scope>
</reference>
<keyword evidence="1" id="KW-0677">Repeat</keyword>
<dbReference type="InterPro" id="IPR050502">
    <property type="entry name" value="Euk_RNA-bind_prot"/>
</dbReference>
<evidence type="ECO:0000259" key="4">
    <source>
        <dbReference type="PROSITE" id="PS50102"/>
    </source>
</evidence>
<sequence>MGTRVYVGNLPFDMDANAIRALFEEGGRRVADVKIITDRDTGRPRGFAFVEMENQSDAQAAIQTLNGREIGGRPLTVNEAREQAPRRGNGGGGFRSGGGGGGGRRPRGY</sequence>
<dbReference type="GO" id="GO:0003729">
    <property type="term" value="F:mRNA binding"/>
    <property type="evidence" value="ECO:0007669"/>
    <property type="project" value="TreeGrafter"/>
</dbReference>
<keyword evidence="2" id="KW-0694">RNA-binding</keyword>
<feature type="compositionally biased region" description="Gly residues" evidence="3">
    <location>
        <begin position="88"/>
        <end position="103"/>
    </location>
</feature>
<protein>
    <submittedName>
        <fullName evidence="5">RNA-binding protein</fullName>
    </submittedName>
</protein>
<proteinExistence type="predicted"/>
<gene>
    <name evidence="5" type="ORF">MELA_01081</name>
</gene>
<dbReference type="SUPFAM" id="SSF54928">
    <property type="entry name" value="RNA-binding domain, RBD"/>
    <property type="match status" value="1"/>
</dbReference>
<keyword evidence="6" id="KW-1185">Reference proteome</keyword>
<evidence type="ECO:0000313" key="5">
    <source>
        <dbReference type="EMBL" id="VUZ84707.1"/>
    </source>
</evidence>